<reference evidence="1" key="1">
    <citation type="journal article" date="2015" name="Nature">
        <title>Complex archaea that bridge the gap between prokaryotes and eukaryotes.</title>
        <authorList>
            <person name="Spang A."/>
            <person name="Saw J.H."/>
            <person name="Jorgensen S.L."/>
            <person name="Zaremba-Niedzwiedzka K."/>
            <person name="Martijn J."/>
            <person name="Lind A.E."/>
            <person name="van Eijk R."/>
            <person name="Schleper C."/>
            <person name="Guy L."/>
            <person name="Ettema T.J."/>
        </authorList>
    </citation>
    <scope>NUCLEOTIDE SEQUENCE</scope>
</reference>
<organism evidence="1">
    <name type="scientific">marine sediment metagenome</name>
    <dbReference type="NCBI Taxonomy" id="412755"/>
    <lineage>
        <taxon>unclassified sequences</taxon>
        <taxon>metagenomes</taxon>
        <taxon>ecological metagenomes</taxon>
    </lineage>
</organism>
<name>A0A0F8ZPJ4_9ZZZZ</name>
<evidence type="ECO:0000313" key="1">
    <source>
        <dbReference type="EMBL" id="KKK61841.1"/>
    </source>
</evidence>
<dbReference type="AlphaFoldDB" id="A0A0F8ZPJ4"/>
<proteinExistence type="predicted"/>
<dbReference type="EMBL" id="LAZR01062290">
    <property type="protein sequence ID" value="KKK61841.1"/>
    <property type="molecule type" value="Genomic_DNA"/>
</dbReference>
<protein>
    <submittedName>
        <fullName evidence="1">Uncharacterized protein</fullName>
    </submittedName>
</protein>
<sequence length="26" mass="3101">MGPIEHQRNLDERYAVETELIEAVRM</sequence>
<feature type="non-terminal residue" evidence="1">
    <location>
        <position position="26"/>
    </location>
</feature>
<comment type="caution">
    <text evidence="1">The sequence shown here is derived from an EMBL/GenBank/DDBJ whole genome shotgun (WGS) entry which is preliminary data.</text>
</comment>
<accession>A0A0F8ZPJ4</accession>
<gene>
    <name evidence="1" type="ORF">LCGC14_3010340</name>
</gene>